<dbReference type="AlphaFoldDB" id="A0A1H5LPB4"/>
<protein>
    <submittedName>
        <fullName evidence="1">Uncharacterized protein</fullName>
    </submittedName>
</protein>
<dbReference type="EMBL" id="FNTV01000001">
    <property type="protein sequence ID" value="SEE78896.1"/>
    <property type="molecule type" value="Genomic_DNA"/>
</dbReference>
<dbReference type="RefSeq" id="WP_074711872.1">
    <property type="nucleotide sequence ID" value="NZ_FNTV01000001.1"/>
</dbReference>
<proteinExistence type="predicted"/>
<accession>A0A1H5LPB4</accession>
<organism evidence="1 2">
    <name type="scientific">Arthrobacter alpinus</name>
    <dbReference type="NCBI Taxonomy" id="656366"/>
    <lineage>
        <taxon>Bacteria</taxon>
        <taxon>Bacillati</taxon>
        <taxon>Actinomycetota</taxon>
        <taxon>Actinomycetes</taxon>
        <taxon>Micrococcales</taxon>
        <taxon>Micrococcaceae</taxon>
        <taxon>Arthrobacter</taxon>
    </lineage>
</organism>
<evidence type="ECO:0000313" key="2">
    <source>
        <dbReference type="Proteomes" id="UP000182725"/>
    </source>
</evidence>
<evidence type="ECO:0000313" key="1">
    <source>
        <dbReference type="EMBL" id="SEE78896.1"/>
    </source>
</evidence>
<gene>
    <name evidence="1" type="ORF">SAMN04489740_2544</name>
</gene>
<dbReference type="Proteomes" id="UP000182725">
    <property type="component" value="Unassembled WGS sequence"/>
</dbReference>
<sequence>MGLAAEPIQQKGIDGVALAKRGLESTTWIELPFNAYRNDSICRVQLLQGSKLFDMFGFIFGESNVPLYVEAKNYDGNASKLDAYYREFLAHAYSATALAKKNNTSERAEFMFVTTHPFGIGKWVDNFKPSRIREALGSLVAYLMVLRLTITY</sequence>
<name>A0A1H5LPB4_9MICC</name>
<reference evidence="1 2" key="1">
    <citation type="submission" date="2016-10" db="EMBL/GenBank/DDBJ databases">
        <authorList>
            <person name="de Groot N.N."/>
        </authorList>
    </citation>
    <scope>NUCLEOTIDE SEQUENCE [LARGE SCALE GENOMIC DNA]</scope>
    <source>
        <strain evidence="1 2">DSM 22274</strain>
    </source>
</reference>